<dbReference type="EMBL" id="CZAJ01000002">
    <property type="protein sequence ID" value="CUO66485.1"/>
    <property type="molecule type" value="Genomic_DNA"/>
</dbReference>
<accession>A0A174H126</accession>
<protein>
    <submittedName>
        <fullName evidence="1">Uncharacterized protein</fullName>
    </submittedName>
</protein>
<dbReference type="AlphaFoldDB" id="A0A174H126"/>
<name>A0A174H126_9FIRM</name>
<gene>
    <name evidence="1" type="ORF">ERS852497_00401</name>
</gene>
<reference evidence="1 2" key="1">
    <citation type="submission" date="2015-09" db="EMBL/GenBank/DDBJ databases">
        <authorList>
            <consortium name="Pathogen Informatics"/>
        </authorList>
    </citation>
    <scope>NUCLEOTIDE SEQUENCE [LARGE SCALE GENOMIC DNA]</scope>
    <source>
        <strain evidence="1 2">2789STDY5834884</strain>
    </source>
</reference>
<proteinExistence type="predicted"/>
<evidence type="ECO:0000313" key="2">
    <source>
        <dbReference type="Proteomes" id="UP000095602"/>
    </source>
</evidence>
<sequence length="54" mass="5980">MKDEAKQRDDIKESVNNVIKCVSDKLATGKYAPLEEASVIEALAHLVEARAHMI</sequence>
<organism evidence="1 2">
    <name type="scientific">Agathobacter rectalis</name>
    <dbReference type="NCBI Taxonomy" id="39491"/>
    <lineage>
        <taxon>Bacteria</taxon>
        <taxon>Bacillati</taxon>
        <taxon>Bacillota</taxon>
        <taxon>Clostridia</taxon>
        <taxon>Lachnospirales</taxon>
        <taxon>Lachnospiraceae</taxon>
        <taxon>Agathobacter</taxon>
    </lineage>
</organism>
<evidence type="ECO:0000313" key="1">
    <source>
        <dbReference type="EMBL" id="CUO66485.1"/>
    </source>
</evidence>
<dbReference type="Proteomes" id="UP000095602">
    <property type="component" value="Unassembled WGS sequence"/>
</dbReference>
<dbReference type="RefSeq" id="WP_155512182.1">
    <property type="nucleotide sequence ID" value="NZ_CZAJ01000002.1"/>
</dbReference>